<feature type="transmembrane region" description="Helical" evidence="11">
    <location>
        <begin position="28"/>
        <end position="49"/>
    </location>
</feature>
<feature type="transmembrane region" description="Helical" evidence="11">
    <location>
        <begin position="61"/>
        <end position="80"/>
    </location>
</feature>
<evidence type="ECO:0000256" key="3">
    <source>
        <dbReference type="ARBA" id="ARBA00022475"/>
    </source>
</evidence>
<dbReference type="RefSeq" id="WP_062422333.1">
    <property type="nucleotide sequence ID" value="NZ_BBYA01000010.1"/>
</dbReference>
<evidence type="ECO:0000313" key="12">
    <source>
        <dbReference type="EMBL" id="KPL70444.1"/>
    </source>
</evidence>
<accession>A0A0P6WWI4</accession>
<keyword evidence="3" id="KW-1003">Cell membrane</keyword>
<dbReference type="GO" id="GO:0005886">
    <property type="term" value="C:plasma membrane"/>
    <property type="evidence" value="ECO:0007669"/>
    <property type="project" value="UniProtKB-SubCell"/>
</dbReference>
<evidence type="ECO:0000256" key="10">
    <source>
        <dbReference type="ARBA" id="ARBA00035686"/>
    </source>
</evidence>
<proteinExistence type="predicted"/>
<feature type="transmembrane region" description="Helical" evidence="11">
    <location>
        <begin position="87"/>
        <end position="106"/>
    </location>
</feature>
<gene>
    <name evidence="12" type="ORF">ADM99_15000</name>
</gene>
<dbReference type="PANTHER" id="PTHR32196">
    <property type="entry name" value="ABC TRANSPORTER PERMEASE PROTEIN YPHD-RELATED-RELATED"/>
    <property type="match status" value="1"/>
</dbReference>
<dbReference type="Pfam" id="PF02653">
    <property type="entry name" value="BPD_transp_2"/>
    <property type="match status" value="1"/>
</dbReference>
<protein>
    <recommendedName>
        <fullName evidence="10">Xylose transport system permease protein XylH</fullName>
    </recommendedName>
</protein>
<evidence type="ECO:0000313" key="13">
    <source>
        <dbReference type="Proteomes" id="UP000050430"/>
    </source>
</evidence>
<comment type="subcellular location">
    <subcellularLocation>
        <location evidence="1">Cell membrane</location>
        <topology evidence="1">Multi-pass membrane protein</topology>
    </subcellularLocation>
</comment>
<keyword evidence="2" id="KW-0813">Transport</keyword>
<evidence type="ECO:0000256" key="2">
    <source>
        <dbReference type="ARBA" id="ARBA00022448"/>
    </source>
</evidence>
<dbReference type="GO" id="GO:0022857">
    <property type="term" value="F:transmembrane transporter activity"/>
    <property type="evidence" value="ECO:0007669"/>
    <property type="project" value="InterPro"/>
</dbReference>
<feature type="transmembrane region" description="Helical" evidence="11">
    <location>
        <begin position="247"/>
        <end position="265"/>
    </location>
</feature>
<dbReference type="Proteomes" id="UP000050430">
    <property type="component" value="Unassembled WGS sequence"/>
</dbReference>
<evidence type="ECO:0000256" key="1">
    <source>
        <dbReference type="ARBA" id="ARBA00004651"/>
    </source>
</evidence>
<dbReference type="AlphaFoldDB" id="A0A0P6WWI4"/>
<organism evidence="12 13">
    <name type="scientific">Leptolinea tardivitalis</name>
    <dbReference type="NCBI Taxonomy" id="229920"/>
    <lineage>
        <taxon>Bacteria</taxon>
        <taxon>Bacillati</taxon>
        <taxon>Chloroflexota</taxon>
        <taxon>Anaerolineae</taxon>
        <taxon>Anaerolineales</taxon>
        <taxon>Anaerolineaceae</taxon>
        <taxon>Leptolinea</taxon>
    </lineage>
</organism>
<keyword evidence="8 11" id="KW-0472">Membrane</keyword>
<evidence type="ECO:0000256" key="11">
    <source>
        <dbReference type="SAM" id="Phobius"/>
    </source>
</evidence>
<keyword evidence="4" id="KW-0997">Cell inner membrane</keyword>
<evidence type="ECO:0000256" key="5">
    <source>
        <dbReference type="ARBA" id="ARBA00022597"/>
    </source>
</evidence>
<keyword evidence="5" id="KW-0762">Sugar transport</keyword>
<feature type="transmembrane region" description="Helical" evidence="11">
    <location>
        <begin position="224"/>
        <end position="241"/>
    </location>
</feature>
<feature type="transmembrane region" description="Helical" evidence="11">
    <location>
        <begin position="112"/>
        <end position="132"/>
    </location>
</feature>
<name>A0A0P6WWI4_9CHLR</name>
<dbReference type="EMBL" id="LGCK01000014">
    <property type="protein sequence ID" value="KPL70444.1"/>
    <property type="molecule type" value="Genomic_DNA"/>
</dbReference>
<keyword evidence="13" id="KW-1185">Reference proteome</keyword>
<dbReference type="InterPro" id="IPR001851">
    <property type="entry name" value="ABC_transp_permease"/>
</dbReference>
<dbReference type="CDD" id="cd06579">
    <property type="entry name" value="TM_PBP1_transp_AraH_like"/>
    <property type="match status" value="1"/>
</dbReference>
<dbReference type="OrthoDB" id="9813906at2"/>
<keyword evidence="6 11" id="KW-0812">Transmembrane</keyword>
<evidence type="ECO:0000256" key="8">
    <source>
        <dbReference type="ARBA" id="ARBA00023136"/>
    </source>
</evidence>
<keyword evidence="7 11" id="KW-1133">Transmembrane helix</keyword>
<evidence type="ECO:0000256" key="9">
    <source>
        <dbReference type="ARBA" id="ARBA00035611"/>
    </source>
</evidence>
<feature type="transmembrane region" description="Helical" evidence="11">
    <location>
        <begin position="182"/>
        <end position="204"/>
    </location>
</feature>
<dbReference type="STRING" id="229920.ADM99_15000"/>
<comment type="function">
    <text evidence="9">Part of the binding-protein-dependent transport system for D-xylose. Probably responsible for the translocation of the substrate across the membrane.</text>
</comment>
<feature type="transmembrane region" description="Helical" evidence="11">
    <location>
        <begin position="375"/>
        <end position="395"/>
    </location>
</feature>
<comment type="caution">
    <text evidence="12">The sequence shown here is derived from an EMBL/GenBank/DDBJ whole genome shotgun (WGS) entry which is preliminary data.</text>
</comment>
<dbReference type="PANTHER" id="PTHR32196:SF32">
    <property type="entry name" value="XYLOSE TRANSPORT SYSTEM PERMEASE PROTEIN XYLH"/>
    <property type="match status" value="1"/>
</dbReference>
<dbReference type="PATRIC" id="fig|229920.5.peg.363"/>
<reference evidence="12 13" key="1">
    <citation type="submission" date="2015-07" db="EMBL/GenBank/DDBJ databases">
        <title>Genome sequence of Leptolinea tardivitalis DSM 16556.</title>
        <authorList>
            <person name="Hemp J."/>
            <person name="Ward L.M."/>
            <person name="Pace L.A."/>
            <person name="Fischer W.W."/>
        </authorList>
    </citation>
    <scope>NUCLEOTIDE SEQUENCE [LARGE SCALE GENOMIC DNA]</scope>
    <source>
        <strain evidence="12 13">YMTK-2</strain>
    </source>
</reference>
<feature type="transmembrane region" description="Helical" evidence="11">
    <location>
        <begin position="139"/>
        <end position="162"/>
    </location>
</feature>
<evidence type="ECO:0000256" key="7">
    <source>
        <dbReference type="ARBA" id="ARBA00022989"/>
    </source>
</evidence>
<evidence type="ECO:0000256" key="6">
    <source>
        <dbReference type="ARBA" id="ARBA00022692"/>
    </source>
</evidence>
<evidence type="ECO:0000256" key="4">
    <source>
        <dbReference type="ARBA" id="ARBA00022519"/>
    </source>
</evidence>
<feature type="transmembrane region" description="Helical" evidence="11">
    <location>
        <begin position="295"/>
        <end position="319"/>
    </location>
</feature>
<sequence>MESTSVVTSKGTTNAVGKWFRRNLQTSMIIIMMIVIWIFFSILTKGAFIGSQNISNLFRQMTVTSILAVGMVLVIVTGGIDLAVGKFAGFVSVIVAFLQAFVWYKLIPDQPLLAATLSVIAGLSVGILVGMLEGYIVSYLGVPAFITTLGFQWIWNGAILLVTGGRTIPANQPYFSYIAQGYLPLWLGWVVAAVVIAALFYTMFNSRAQKRRYGFATNKLSLDMAKTIALSLVILFYVYMVNQYNGVQVPVLLMVIVAFIMAYLGTNTPFGRHAYALGGNMEAARLSGINIKRNVFLIFVLMGLLCGVAGIVLASYVGYGTISAGGGYELDAIASCILGGTSPLGGSGTVFGAIIGSLIMASLTNGLQLLNVTPAWQYIVKGAILVGAVYIDVYFKKNR</sequence>